<feature type="domain" description="NAD-dependent epimerase/dehydratase" evidence="1">
    <location>
        <begin position="4"/>
        <end position="209"/>
    </location>
</feature>
<dbReference type="PANTHER" id="PTHR43245:SF13">
    <property type="entry name" value="UDP-D-APIOSE_UDP-D-XYLOSE SYNTHASE 2"/>
    <property type="match status" value="1"/>
</dbReference>
<name>A0A923G002_9PSED</name>
<dbReference type="AlphaFoldDB" id="A0A923G002"/>
<evidence type="ECO:0000313" key="5">
    <source>
        <dbReference type="Proteomes" id="UP001621534"/>
    </source>
</evidence>
<dbReference type="EMBL" id="JABWRE020000001">
    <property type="protein sequence ID" value="MBV4535152.1"/>
    <property type="molecule type" value="Genomic_DNA"/>
</dbReference>
<reference evidence="4" key="5">
    <citation type="submission" date="2021-07" db="EMBL/GenBank/DDBJ databases">
        <authorList>
            <person name="Wevar Oller A.L."/>
            <person name="Talano M.A."/>
            <person name="Torres Tejerizo G.A."/>
            <person name="Agostini E."/>
        </authorList>
    </citation>
    <scope>NUCLEOTIDE SEQUENCE</scope>
    <source>
        <strain evidence="4">AW4</strain>
    </source>
</reference>
<gene>
    <name evidence="3" type="ORF">HU737_004080</name>
    <name evidence="2" type="ORF">HU737_17110</name>
    <name evidence="4" type="ORF">KW869_09275</name>
</gene>
<reference evidence="4 5" key="1">
    <citation type="journal article" date="2012" name="Plant Soil">
        <title>Screening of plant growth-promoting traits in arsenic-resistant bacteria isolated from the rhizosphere of soybean plants from Argentinean agricultural soil.</title>
        <authorList>
            <person name="Wevar Oller A.L."/>
            <person name="Talano M.A."/>
            <person name="Agostini E."/>
        </authorList>
    </citation>
    <scope>NUCLEOTIDE SEQUENCE [LARGE SCALE GENOMIC DNA]</scope>
    <source>
        <strain evidence="4 5">AW4</strain>
    </source>
</reference>
<dbReference type="InterPro" id="IPR036291">
    <property type="entry name" value="NAD(P)-bd_dom_sf"/>
</dbReference>
<proteinExistence type="predicted"/>
<evidence type="ECO:0000259" key="1">
    <source>
        <dbReference type="Pfam" id="PF01370"/>
    </source>
</evidence>
<dbReference type="CDD" id="cd08946">
    <property type="entry name" value="SDR_e"/>
    <property type="match status" value="1"/>
</dbReference>
<reference evidence="2" key="3">
    <citation type="submission" date="2020-07" db="EMBL/GenBank/DDBJ databases">
        <authorList>
            <person name="Lood C."/>
            <person name="Girard L."/>
        </authorList>
    </citation>
    <scope>NUCLEOTIDE SEQUENCE</scope>
    <source>
        <strain evidence="2">SWRI10</strain>
    </source>
</reference>
<dbReference type="InterPro" id="IPR050177">
    <property type="entry name" value="Lipid_A_modif_metabolic_enz"/>
</dbReference>
<protein>
    <submittedName>
        <fullName evidence="2">NAD(P)-dependent oxidoreductase</fullName>
    </submittedName>
</protein>
<evidence type="ECO:0000313" key="2">
    <source>
        <dbReference type="EMBL" id="MBC3442412.1"/>
    </source>
</evidence>
<dbReference type="PANTHER" id="PTHR43245">
    <property type="entry name" value="BIFUNCTIONAL POLYMYXIN RESISTANCE PROTEIN ARNA"/>
    <property type="match status" value="1"/>
</dbReference>
<dbReference type="RefSeq" id="WP_186555958.1">
    <property type="nucleotide sequence ID" value="NZ_JABWRE020000001.1"/>
</dbReference>
<dbReference type="Proteomes" id="UP001621534">
    <property type="component" value="Unassembled WGS sequence"/>
</dbReference>
<dbReference type="EMBL" id="JAHWXS010000008">
    <property type="protein sequence ID" value="MFK5733723.1"/>
    <property type="molecule type" value="Genomic_DNA"/>
</dbReference>
<dbReference type="SUPFAM" id="SSF51735">
    <property type="entry name" value="NAD(P)-binding Rossmann-fold domains"/>
    <property type="match status" value="1"/>
</dbReference>
<dbReference type="Pfam" id="PF01370">
    <property type="entry name" value="Epimerase"/>
    <property type="match status" value="1"/>
</dbReference>
<dbReference type="EMBL" id="JABWRE010000013">
    <property type="protein sequence ID" value="MBC3442412.1"/>
    <property type="molecule type" value="Genomic_DNA"/>
</dbReference>
<reference evidence="3" key="4">
    <citation type="submission" date="2021-06" db="EMBL/GenBank/DDBJ databases">
        <title>Updating the genus Pseudomonas: Description of 43 new species and partition of the Pseudomonas putida group.</title>
        <authorList>
            <person name="Girard L."/>
            <person name="Lood C."/>
            <person name="Vandamme P."/>
            <person name="Rokni-Zadeh H."/>
            <person name="Van Noort V."/>
            <person name="Hofte M."/>
            <person name="Lavigne R."/>
            <person name="De Mot R."/>
        </authorList>
    </citation>
    <scope>NUCLEOTIDE SEQUENCE</scope>
    <source>
        <strain evidence="3">SWRI10</strain>
    </source>
</reference>
<sequence>MNSLVIGSTSTLGKAIAQALSRHGPVKMAGRRQADVAFDLIHGAPADISDTFDVVVHAAADFGGNAPEDLIRAEQANSVGTLAACQLAERCGARQVILLSSRSAGYQPGDRYFGIYALSKRHAEEVASLYCTTRGITLCILRLSQVYDSQALCRAHQPLLYAIADNAAAGNTVNLHGGNDARRSYLHLDDLAEICARVASGGIGGLYNCAHPQDPRLSEIALAAIAAFGQPGDVRFLADKDDIPDLPPFVCSQDLFEQIGYVPQIDIQRGFELMRIHRESNA</sequence>
<evidence type="ECO:0000313" key="3">
    <source>
        <dbReference type="EMBL" id="MBV4535152.1"/>
    </source>
</evidence>
<evidence type="ECO:0000313" key="4">
    <source>
        <dbReference type="EMBL" id="MFK5733723.1"/>
    </source>
</evidence>
<keyword evidence="5" id="KW-1185">Reference proteome</keyword>
<organism evidence="2">
    <name type="scientific">Pseudomonas urmiensis</name>
    <dbReference type="NCBI Taxonomy" id="2745493"/>
    <lineage>
        <taxon>Bacteria</taxon>
        <taxon>Pseudomonadati</taxon>
        <taxon>Pseudomonadota</taxon>
        <taxon>Gammaproteobacteria</taxon>
        <taxon>Pseudomonadales</taxon>
        <taxon>Pseudomonadaceae</taxon>
        <taxon>Pseudomonas</taxon>
    </lineage>
</organism>
<dbReference type="Gene3D" id="3.40.50.720">
    <property type="entry name" value="NAD(P)-binding Rossmann-like Domain"/>
    <property type="match status" value="1"/>
</dbReference>
<comment type="caution">
    <text evidence="2">The sequence shown here is derived from an EMBL/GenBank/DDBJ whole genome shotgun (WGS) entry which is preliminary data.</text>
</comment>
<accession>A0A923G002</accession>
<reference evidence="2" key="2">
    <citation type="journal article" date="2020" name="Microorganisms">
        <title>Reliable Identification of Environmental Pseudomonas Isolates Using the rpoD Gene.</title>
        <authorList>
            <consortium name="The Broad Institute Genome Sequencing Platform"/>
            <person name="Girard L."/>
            <person name="Lood C."/>
            <person name="Rokni-Zadeh H."/>
            <person name="van Noort V."/>
            <person name="Lavigne R."/>
            <person name="De Mot R."/>
        </authorList>
    </citation>
    <scope>NUCLEOTIDE SEQUENCE</scope>
    <source>
        <strain evidence="2">SWRI10</strain>
    </source>
</reference>
<dbReference type="InterPro" id="IPR001509">
    <property type="entry name" value="Epimerase_deHydtase"/>
</dbReference>
<dbReference type="Proteomes" id="UP000599879">
    <property type="component" value="Unassembled WGS sequence"/>
</dbReference>